<comment type="caution">
    <text evidence="4">The sequence shown here is derived from an EMBL/GenBank/DDBJ whole genome shotgun (WGS) entry which is preliminary data.</text>
</comment>
<dbReference type="eggNOG" id="COG0456">
    <property type="taxonomic scope" value="Bacteria"/>
</dbReference>
<dbReference type="InterPro" id="IPR000182">
    <property type="entry name" value="GNAT_dom"/>
</dbReference>
<dbReference type="PANTHER" id="PTHR43420:SF47">
    <property type="entry name" value="N-ACETYLTRANSFERASE DOMAIN-CONTAINING PROTEIN"/>
    <property type="match status" value="1"/>
</dbReference>
<dbReference type="CDD" id="cd04301">
    <property type="entry name" value="NAT_SF"/>
    <property type="match status" value="1"/>
</dbReference>
<accession>A0A085TVS1</accession>
<keyword evidence="2" id="KW-0012">Acyltransferase</keyword>
<reference evidence="5" key="1">
    <citation type="submission" date="2013-04" db="EMBL/GenBank/DDBJ databases">
        <title>Thioclava sp. 13D2W-2 Genome Sequencing.</title>
        <authorList>
            <person name="Lai Q."/>
            <person name="Li G."/>
            <person name="Shao Z."/>
        </authorList>
    </citation>
    <scope>NUCLEOTIDE SEQUENCE [LARGE SCALE GENOMIC DNA]</scope>
    <source>
        <strain evidence="5">13D2W-2</strain>
    </source>
</reference>
<dbReference type="Gene3D" id="3.40.630.30">
    <property type="match status" value="1"/>
</dbReference>
<evidence type="ECO:0000256" key="1">
    <source>
        <dbReference type="ARBA" id="ARBA00022679"/>
    </source>
</evidence>
<dbReference type="Pfam" id="PF00583">
    <property type="entry name" value="Acetyltransf_1"/>
    <property type="match status" value="1"/>
</dbReference>
<proteinExistence type="predicted"/>
<dbReference type="Proteomes" id="UP000028607">
    <property type="component" value="Unassembled WGS sequence"/>
</dbReference>
<protein>
    <submittedName>
        <fullName evidence="4">GNAT family acetyltransferase</fullName>
    </submittedName>
</protein>
<dbReference type="RefSeq" id="WP_038146585.1">
    <property type="nucleotide sequence ID" value="NZ_AQRC01000008.1"/>
</dbReference>
<dbReference type="InterPro" id="IPR050680">
    <property type="entry name" value="YpeA/RimI_acetyltransf"/>
</dbReference>
<feature type="domain" description="N-acetyltransferase" evidence="3">
    <location>
        <begin position="101"/>
        <end position="236"/>
    </location>
</feature>
<reference evidence="4 5" key="2">
    <citation type="journal article" date="2015" name="Antonie Van Leeuwenhoek">
        <title>Thioclava indica sp. nov., isolated from surface seawater of the Indian Ocean.</title>
        <authorList>
            <person name="Liu Y."/>
            <person name="Lai Q."/>
            <person name="Du J."/>
            <person name="Xu H."/>
            <person name="Jiang L."/>
            <person name="Shao Z."/>
        </authorList>
    </citation>
    <scope>NUCLEOTIDE SEQUENCE [LARGE SCALE GENOMIC DNA]</scope>
    <source>
        <strain evidence="4 5">13D2W-2</strain>
    </source>
</reference>
<dbReference type="PANTHER" id="PTHR43420">
    <property type="entry name" value="ACETYLTRANSFERASE"/>
    <property type="match status" value="1"/>
</dbReference>
<dbReference type="PROSITE" id="PS51186">
    <property type="entry name" value="GNAT"/>
    <property type="match status" value="1"/>
</dbReference>
<dbReference type="STRING" id="1317124.DW2_11451"/>
<keyword evidence="1 4" id="KW-0808">Transferase</keyword>
<evidence type="ECO:0000313" key="5">
    <source>
        <dbReference type="Proteomes" id="UP000028607"/>
    </source>
</evidence>
<dbReference type="EMBL" id="AQRC01000008">
    <property type="protein sequence ID" value="KFE34818.1"/>
    <property type="molecule type" value="Genomic_DNA"/>
</dbReference>
<keyword evidence="5" id="KW-1185">Reference proteome</keyword>
<dbReference type="PATRIC" id="fig|1317124.6.peg.2316"/>
<dbReference type="SUPFAM" id="SSF55729">
    <property type="entry name" value="Acyl-CoA N-acyltransferases (Nat)"/>
    <property type="match status" value="1"/>
</dbReference>
<gene>
    <name evidence="4" type="ORF">DW2_11451</name>
</gene>
<evidence type="ECO:0000313" key="4">
    <source>
        <dbReference type="EMBL" id="KFE34818.1"/>
    </source>
</evidence>
<name>A0A085TVS1_9RHOB</name>
<dbReference type="InterPro" id="IPR016181">
    <property type="entry name" value="Acyl_CoA_acyltransferase"/>
</dbReference>
<evidence type="ECO:0000259" key="3">
    <source>
        <dbReference type="PROSITE" id="PS51186"/>
    </source>
</evidence>
<sequence length="236" mass="25402">MTEPFGIIDASWPAASLRRAGGFLIREGKGGGSRVSCATLEVPLEEADIPAAEAAHVALGQVPRFMIRGGEEALDAALAARGYVAHDPTRIWSAPIARVQGEVPPVTAFAHWPPLQIVRDLWSELQVGPERQAIMERITEPKACVLGRRDDRAAGAAFVTLHEGIAMVHALAVAPAFRRKGLARALIYEAARWAKEQGATQFEMLVVEANDASTSLAKSLGMTVRQSYHYRCKGAA</sequence>
<dbReference type="OrthoDB" id="7301318at2"/>
<organism evidence="4 5">
    <name type="scientific">Thioclava atlantica</name>
    <dbReference type="NCBI Taxonomy" id="1317124"/>
    <lineage>
        <taxon>Bacteria</taxon>
        <taxon>Pseudomonadati</taxon>
        <taxon>Pseudomonadota</taxon>
        <taxon>Alphaproteobacteria</taxon>
        <taxon>Rhodobacterales</taxon>
        <taxon>Paracoccaceae</taxon>
        <taxon>Thioclava</taxon>
    </lineage>
</organism>
<dbReference type="GO" id="GO:0016747">
    <property type="term" value="F:acyltransferase activity, transferring groups other than amino-acyl groups"/>
    <property type="evidence" value="ECO:0007669"/>
    <property type="project" value="InterPro"/>
</dbReference>
<dbReference type="AlphaFoldDB" id="A0A085TVS1"/>
<evidence type="ECO:0000256" key="2">
    <source>
        <dbReference type="ARBA" id="ARBA00023315"/>
    </source>
</evidence>